<protein>
    <recommendedName>
        <fullName evidence="9">Thiamine-phosphate synthase</fullName>
        <shortName evidence="9">TP synthase</shortName>
        <shortName evidence="9">TPS</shortName>
        <ecNumber evidence="9">2.5.1.3</ecNumber>
    </recommendedName>
    <alternativeName>
        <fullName evidence="9">Thiamine-phosphate pyrophosphorylase</fullName>
        <shortName evidence="9">TMP pyrophosphorylase</shortName>
        <shortName evidence="9">TMP-PPase</shortName>
    </alternativeName>
</protein>
<dbReference type="GO" id="GO:0009228">
    <property type="term" value="P:thiamine biosynthetic process"/>
    <property type="evidence" value="ECO:0007669"/>
    <property type="project" value="UniProtKB-KW"/>
</dbReference>
<evidence type="ECO:0000256" key="10">
    <source>
        <dbReference type="RuleBase" id="RU003826"/>
    </source>
</evidence>
<comment type="catalytic activity">
    <reaction evidence="6 9 10">
        <text>4-methyl-5-(2-phosphooxyethyl)-thiazole + 4-amino-2-methyl-5-(diphosphooxymethyl)pyrimidine + H(+) = thiamine phosphate + diphosphate</text>
        <dbReference type="Rhea" id="RHEA:22328"/>
        <dbReference type="ChEBI" id="CHEBI:15378"/>
        <dbReference type="ChEBI" id="CHEBI:33019"/>
        <dbReference type="ChEBI" id="CHEBI:37575"/>
        <dbReference type="ChEBI" id="CHEBI:57841"/>
        <dbReference type="ChEBI" id="CHEBI:58296"/>
        <dbReference type="EC" id="2.5.1.3"/>
    </reaction>
</comment>
<dbReference type="Pfam" id="PF02581">
    <property type="entry name" value="TMP-TENI"/>
    <property type="match status" value="1"/>
</dbReference>
<feature type="binding site" evidence="9">
    <location>
        <position position="162"/>
    </location>
    <ligand>
        <name>4-amino-2-methyl-5-(diphosphooxymethyl)pyrimidine</name>
        <dbReference type="ChEBI" id="CHEBI:57841"/>
    </ligand>
</feature>
<dbReference type="NCBIfam" id="TIGR00693">
    <property type="entry name" value="thiE"/>
    <property type="match status" value="1"/>
</dbReference>
<evidence type="ECO:0000256" key="5">
    <source>
        <dbReference type="ARBA" id="ARBA00022977"/>
    </source>
</evidence>
<evidence type="ECO:0000256" key="3">
    <source>
        <dbReference type="ARBA" id="ARBA00022723"/>
    </source>
</evidence>
<dbReference type="CDD" id="cd00564">
    <property type="entry name" value="TMP_TenI"/>
    <property type="match status" value="1"/>
</dbReference>
<feature type="binding site" evidence="9">
    <location>
        <begin position="159"/>
        <end position="161"/>
    </location>
    <ligand>
        <name>2-[(2R,5Z)-2-carboxy-4-methylthiazol-5(2H)-ylidene]ethyl phosphate</name>
        <dbReference type="ChEBI" id="CHEBI:62899"/>
    </ligand>
</feature>
<dbReference type="EC" id="2.5.1.3" evidence="9"/>
<dbReference type="Gene3D" id="3.20.20.70">
    <property type="entry name" value="Aldolase class I"/>
    <property type="match status" value="1"/>
</dbReference>
<comment type="caution">
    <text evidence="13">The sequence shown here is derived from an EMBL/GenBank/DDBJ whole genome shotgun (WGS) entry which is preliminary data.</text>
</comment>
<accession>A0A4V1QPV0</accession>
<feature type="binding site" evidence="9">
    <location>
        <position position="93"/>
    </location>
    <ligand>
        <name>4-amino-2-methyl-5-(diphosphooxymethyl)pyrimidine</name>
        <dbReference type="ChEBI" id="CHEBI:57841"/>
    </ligand>
</feature>
<sequence length="234" mass="25043">MHDPEDDLEADNALEGFADQFERDDRRPACQLYLVSPLDVSGAFADRLARALDAGPVAAFQFRVKDMDQHAAARLAEPLQRLCADREVAFIVNDSVSLAKRLGADGVHLGQEDGDPREARATLGPAVQIGVTCHDSRHLAMGAGEAGADYVAFGSFYPTTTKEVRHRAEPAILSWWTTLFELPCVAIGGITPANAQPLIDAGADFLAVSGSVWNGDEAAAVRAFAELLAQGKTR</sequence>
<evidence type="ECO:0000313" key="13">
    <source>
        <dbReference type="EMBL" id="RXZ35067.1"/>
    </source>
</evidence>
<dbReference type="AlphaFoldDB" id="A0A4V1QPV0"/>
<dbReference type="RefSeq" id="WP_129340846.1">
    <property type="nucleotide sequence ID" value="NZ_JACIDD010000001.1"/>
</dbReference>
<dbReference type="InterPro" id="IPR034291">
    <property type="entry name" value="TMP_synthase"/>
</dbReference>
<organism evidence="13 14">
    <name type="scientific">Sphingomonas desiccabilis</name>
    <dbReference type="NCBI Taxonomy" id="429134"/>
    <lineage>
        <taxon>Bacteria</taxon>
        <taxon>Pseudomonadati</taxon>
        <taxon>Pseudomonadota</taxon>
        <taxon>Alphaproteobacteria</taxon>
        <taxon>Sphingomonadales</taxon>
        <taxon>Sphingomonadaceae</taxon>
        <taxon>Sphingomonas</taxon>
    </lineage>
</organism>
<dbReference type="PANTHER" id="PTHR20857">
    <property type="entry name" value="THIAMINE-PHOSPHATE PYROPHOSPHORYLASE"/>
    <property type="match status" value="1"/>
</dbReference>
<feature type="binding site" evidence="9">
    <location>
        <position position="113"/>
    </location>
    <ligand>
        <name>Mg(2+)</name>
        <dbReference type="ChEBI" id="CHEBI:18420"/>
    </ligand>
</feature>
<keyword evidence="14" id="KW-1185">Reference proteome</keyword>
<evidence type="ECO:0000256" key="11">
    <source>
        <dbReference type="RuleBase" id="RU004253"/>
    </source>
</evidence>
<evidence type="ECO:0000256" key="6">
    <source>
        <dbReference type="ARBA" id="ARBA00047334"/>
    </source>
</evidence>
<dbReference type="SUPFAM" id="SSF51391">
    <property type="entry name" value="Thiamin phosphate synthase"/>
    <property type="match status" value="1"/>
</dbReference>
<name>A0A4V1QPV0_9SPHN</name>
<keyword evidence="5 9" id="KW-0784">Thiamine biosynthesis</keyword>
<comment type="caution">
    <text evidence="9">Lacks conserved residue(s) required for the propagation of feature annotation.</text>
</comment>
<evidence type="ECO:0000259" key="12">
    <source>
        <dbReference type="Pfam" id="PF02581"/>
    </source>
</evidence>
<dbReference type="UniPathway" id="UPA00060">
    <property type="reaction ID" value="UER00141"/>
</dbReference>
<dbReference type="GO" id="GO:0004789">
    <property type="term" value="F:thiamine-phosphate diphosphorylase activity"/>
    <property type="evidence" value="ECO:0007669"/>
    <property type="project" value="UniProtKB-UniRule"/>
</dbReference>
<evidence type="ECO:0000313" key="14">
    <source>
        <dbReference type="Proteomes" id="UP000292347"/>
    </source>
</evidence>
<keyword evidence="4 9" id="KW-0460">Magnesium</keyword>
<comment type="similarity">
    <text evidence="9 10">Belongs to the thiamine-phosphate synthase family.</text>
</comment>
<evidence type="ECO:0000256" key="4">
    <source>
        <dbReference type="ARBA" id="ARBA00022842"/>
    </source>
</evidence>
<evidence type="ECO:0000256" key="2">
    <source>
        <dbReference type="ARBA" id="ARBA00022679"/>
    </source>
</evidence>
<feature type="binding site" evidence="9">
    <location>
        <position position="94"/>
    </location>
    <ligand>
        <name>Mg(2+)</name>
        <dbReference type="ChEBI" id="CHEBI:18420"/>
    </ligand>
</feature>
<comment type="cofactor">
    <cofactor evidence="9">
        <name>Mg(2+)</name>
        <dbReference type="ChEBI" id="CHEBI:18420"/>
    </cofactor>
    <text evidence="9">Binds 1 Mg(2+) ion per subunit.</text>
</comment>
<evidence type="ECO:0000256" key="7">
    <source>
        <dbReference type="ARBA" id="ARBA00047851"/>
    </source>
</evidence>
<keyword evidence="3 9" id="KW-0479">Metal-binding</keyword>
<evidence type="ECO:0000256" key="8">
    <source>
        <dbReference type="ARBA" id="ARBA00047883"/>
    </source>
</evidence>
<dbReference type="InterPro" id="IPR036206">
    <property type="entry name" value="ThiamineP_synth_sf"/>
</dbReference>
<feature type="binding site" evidence="9">
    <location>
        <position position="189"/>
    </location>
    <ligand>
        <name>2-[(2R,5Z)-2-carboxy-4-methylthiazol-5(2H)-ylidene]ethyl phosphate</name>
        <dbReference type="ChEBI" id="CHEBI:62899"/>
    </ligand>
</feature>
<proteinExistence type="inferred from homology"/>
<comment type="pathway">
    <text evidence="1 9 11">Cofactor biosynthesis; thiamine diphosphate biosynthesis; thiamine phosphate from 4-amino-2-methyl-5-diphosphomethylpyrimidine and 4-methyl-5-(2-phosphoethyl)-thiazole: step 1/1.</text>
</comment>
<dbReference type="HAMAP" id="MF_00097">
    <property type="entry name" value="TMP_synthase"/>
    <property type="match status" value="1"/>
</dbReference>
<feature type="binding site" evidence="9">
    <location>
        <position position="132"/>
    </location>
    <ligand>
        <name>4-amino-2-methyl-5-(diphosphooxymethyl)pyrimidine</name>
        <dbReference type="ChEBI" id="CHEBI:57841"/>
    </ligand>
</feature>
<gene>
    <name evidence="9 13" type="primary">thiE</name>
    <name evidence="13" type="ORF">EO081_05330</name>
</gene>
<feature type="domain" description="Thiamine phosphate synthase/TenI" evidence="12">
    <location>
        <begin position="32"/>
        <end position="210"/>
    </location>
</feature>
<dbReference type="EMBL" id="SDPT01000001">
    <property type="protein sequence ID" value="RXZ35067.1"/>
    <property type="molecule type" value="Genomic_DNA"/>
</dbReference>
<dbReference type="GO" id="GO:0009229">
    <property type="term" value="P:thiamine diphosphate biosynthetic process"/>
    <property type="evidence" value="ECO:0007669"/>
    <property type="project" value="UniProtKB-UniRule"/>
</dbReference>
<dbReference type="GO" id="GO:0000287">
    <property type="term" value="F:magnesium ion binding"/>
    <property type="evidence" value="ECO:0007669"/>
    <property type="project" value="UniProtKB-UniRule"/>
</dbReference>
<keyword evidence="2 9" id="KW-0808">Transferase</keyword>
<dbReference type="Proteomes" id="UP000292347">
    <property type="component" value="Unassembled WGS sequence"/>
</dbReference>
<reference evidence="13 14" key="1">
    <citation type="submission" date="2019-01" db="EMBL/GenBank/DDBJ databases">
        <title>Sphingomonas mucosissima sp. nov. and Sphingomonas desiccabilis sp. nov., from biological soil crusts in the Colorado Plateau, USA.</title>
        <authorList>
            <person name="Zhu D."/>
        </authorList>
    </citation>
    <scope>NUCLEOTIDE SEQUENCE [LARGE SCALE GENOMIC DNA]</scope>
    <source>
        <strain evidence="13 14">CP1D</strain>
    </source>
</reference>
<comment type="function">
    <text evidence="9">Condenses 4-methyl-5-(beta-hydroxyethyl)thiazole monophosphate (THZ-P) and 2-methyl-4-amino-5-hydroxymethyl pyrimidine pyrophosphate (HMP-PP) to form thiamine monophosphate (TMP).</text>
</comment>
<feature type="binding site" evidence="9">
    <location>
        <begin position="61"/>
        <end position="65"/>
    </location>
    <ligand>
        <name>4-amino-2-methyl-5-(diphosphooxymethyl)pyrimidine</name>
        <dbReference type="ChEBI" id="CHEBI:57841"/>
    </ligand>
</feature>
<dbReference type="OrthoDB" id="7159061at2"/>
<evidence type="ECO:0000256" key="1">
    <source>
        <dbReference type="ARBA" id="ARBA00005165"/>
    </source>
</evidence>
<dbReference type="InterPro" id="IPR013785">
    <property type="entry name" value="Aldolase_TIM"/>
</dbReference>
<dbReference type="GO" id="GO:0005737">
    <property type="term" value="C:cytoplasm"/>
    <property type="evidence" value="ECO:0007669"/>
    <property type="project" value="TreeGrafter"/>
</dbReference>
<dbReference type="InterPro" id="IPR022998">
    <property type="entry name" value="ThiamineP_synth_TenI"/>
</dbReference>
<comment type="catalytic activity">
    <reaction evidence="7 9 10">
        <text>2-(2-carboxy-4-methylthiazol-5-yl)ethyl phosphate + 4-amino-2-methyl-5-(diphosphooxymethyl)pyrimidine + 2 H(+) = thiamine phosphate + CO2 + diphosphate</text>
        <dbReference type="Rhea" id="RHEA:47848"/>
        <dbReference type="ChEBI" id="CHEBI:15378"/>
        <dbReference type="ChEBI" id="CHEBI:16526"/>
        <dbReference type="ChEBI" id="CHEBI:33019"/>
        <dbReference type="ChEBI" id="CHEBI:37575"/>
        <dbReference type="ChEBI" id="CHEBI:57841"/>
        <dbReference type="ChEBI" id="CHEBI:62890"/>
        <dbReference type="EC" id="2.5.1.3"/>
    </reaction>
</comment>
<evidence type="ECO:0000256" key="9">
    <source>
        <dbReference type="HAMAP-Rule" id="MF_00097"/>
    </source>
</evidence>
<dbReference type="PANTHER" id="PTHR20857:SF15">
    <property type="entry name" value="THIAMINE-PHOSPHATE SYNTHASE"/>
    <property type="match status" value="1"/>
</dbReference>
<comment type="catalytic activity">
    <reaction evidence="8 9 10">
        <text>2-[(2R,5Z)-2-carboxy-4-methylthiazol-5(2H)-ylidene]ethyl phosphate + 4-amino-2-methyl-5-(diphosphooxymethyl)pyrimidine + 2 H(+) = thiamine phosphate + CO2 + diphosphate</text>
        <dbReference type="Rhea" id="RHEA:47844"/>
        <dbReference type="ChEBI" id="CHEBI:15378"/>
        <dbReference type="ChEBI" id="CHEBI:16526"/>
        <dbReference type="ChEBI" id="CHEBI:33019"/>
        <dbReference type="ChEBI" id="CHEBI:37575"/>
        <dbReference type="ChEBI" id="CHEBI:57841"/>
        <dbReference type="ChEBI" id="CHEBI:62899"/>
        <dbReference type="EC" id="2.5.1.3"/>
    </reaction>
</comment>